<proteinExistence type="predicted"/>
<accession>A0AAE0WPV3</accession>
<dbReference type="PANTHER" id="PTHR31642">
    <property type="entry name" value="TRICHOTHECENE 3-O-ACETYLTRANSFERASE"/>
    <property type="match status" value="1"/>
</dbReference>
<name>A0AAE0WPV3_9PEZI</name>
<dbReference type="Gene3D" id="3.30.559.10">
    <property type="entry name" value="Chloramphenicol acetyltransferase-like domain"/>
    <property type="match status" value="2"/>
</dbReference>
<reference evidence="2" key="1">
    <citation type="submission" date="2023-07" db="EMBL/GenBank/DDBJ databases">
        <title>Black Yeasts Isolated from many extreme environments.</title>
        <authorList>
            <person name="Coleine C."/>
            <person name="Stajich J.E."/>
            <person name="Selbmann L."/>
        </authorList>
    </citation>
    <scope>NUCLEOTIDE SEQUENCE</scope>
    <source>
        <strain evidence="2">CCFEE 5485</strain>
    </source>
</reference>
<evidence type="ECO:0000313" key="3">
    <source>
        <dbReference type="Proteomes" id="UP001274830"/>
    </source>
</evidence>
<sequence length="494" mass="54449">MSLHEPLRPLRWPFEARSLKKHPPHTVWAASMAGILDSTELITGPSFEIELPALDALFPPHYGRRLLIFQCTSEAQRQDQLTSLRAGLKNLVQKCPFLGGTIIPHPLDPAVHDELGKCTLEPGDGLELVVKDLRSHLPSFDELKANNFQPASLPYAALVPVPHDLRCDYPYVACKAQYTLLEGGTVLTWAISHNVTDGSANNEMFRMLSEDVRLSQHKGAANGIIEVQDTSDQKPLALDRSVLRNVTSDKPFNIKEHPGYGRMPKQADAEVIHAPTTTPVCIQIPASKLETLKADATPSKRKQISTHDALAGLMWRSSLLLRSHRAAPSFHLPHSTTSTLFFPSDGRRHIGLQPNYIGNVIYQMAVRSNLEALLSASGLKHATGAIRDAITAATPELVKSYLAEVNKRWIDWAYMTADLGTLDWATGTNWTSGCIYGYDWGEAFGPLVRFRYPGEPGLNGIMPKLPDGSAEVIISVVPDEVEALQSDDFFGKYV</sequence>
<dbReference type="InterPro" id="IPR050317">
    <property type="entry name" value="Plant_Fungal_Acyltransferase"/>
</dbReference>
<keyword evidence="1" id="KW-0808">Transferase</keyword>
<keyword evidence="3" id="KW-1185">Reference proteome</keyword>
<dbReference type="Proteomes" id="UP001274830">
    <property type="component" value="Unassembled WGS sequence"/>
</dbReference>
<dbReference type="GO" id="GO:0044550">
    <property type="term" value="P:secondary metabolite biosynthetic process"/>
    <property type="evidence" value="ECO:0007669"/>
    <property type="project" value="TreeGrafter"/>
</dbReference>
<gene>
    <name evidence="2" type="ORF">LTR78_004329</name>
</gene>
<evidence type="ECO:0000313" key="2">
    <source>
        <dbReference type="EMBL" id="KAK3675688.1"/>
    </source>
</evidence>
<dbReference type="Pfam" id="PF02458">
    <property type="entry name" value="Transferase"/>
    <property type="match status" value="1"/>
</dbReference>
<protein>
    <recommendedName>
        <fullName evidence="4">Trichothecene 3-O-acetyltransferase</fullName>
    </recommendedName>
</protein>
<evidence type="ECO:0008006" key="4">
    <source>
        <dbReference type="Google" id="ProtNLM"/>
    </source>
</evidence>
<evidence type="ECO:0000256" key="1">
    <source>
        <dbReference type="ARBA" id="ARBA00022679"/>
    </source>
</evidence>
<organism evidence="2 3">
    <name type="scientific">Recurvomyces mirabilis</name>
    <dbReference type="NCBI Taxonomy" id="574656"/>
    <lineage>
        <taxon>Eukaryota</taxon>
        <taxon>Fungi</taxon>
        <taxon>Dikarya</taxon>
        <taxon>Ascomycota</taxon>
        <taxon>Pezizomycotina</taxon>
        <taxon>Dothideomycetes</taxon>
        <taxon>Dothideomycetidae</taxon>
        <taxon>Mycosphaerellales</taxon>
        <taxon>Teratosphaeriaceae</taxon>
        <taxon>Recurvomyces</taxon>
    </lineage>
</organism>
<dbReference type="GO" id="GO:0016747">
    <property type="term" value="F:acyltransferase activity, transferring groups other than amino-acyl groups"/>
    <property type="evidence" value="ECO:0007669"/>
    <property type="project" value="TreeGrafter"/>
</dbReference>
<dbReference type="AlphaFoldDB" id="A0AAE0WPV3"/>
<dbReference type="PANTHER" id="PTHR31642:SF310">
    <property type="entry name" value="FATTY ALCOHOL:CAFFEOYL-COA ACYLTRANSFERASE"/>
    <property type="match status" value="1"/>
</dbReference>
<comment type="caution">
    <text evidence="2">The sequence shown here is derived from an EMBL/GenBank/DDBJ whole genome shotgun (WGS) entry which is preliminary data.</text>
</comment>
<dbReference type="EMBL" id="JAUTXT010000013">
    <property type="protein sequence ID" value="KAK3675688.1"/>
    <property type="molecule type" value="Genomic_DNA"/>
</dbReference>
<dbReference type="InterPro" id="IPR023213">
    <property type="entry name" value="CAT-like_dom_sf"/>
</dbReference>